<sequence>MSDRTDQARRAVEDFETAKWRGREPNPWALVKWVKRLAGDLDATEAKNKEG</sequence>
<evidence type="ECO:0000313" key="1">
    <source>
        <dbReference type="EMBL" id="UOQ60370.1"/>
    </source>
</evidence>
<proteinExistence type="predicted"/>
<dbReference type="EMBL" id="CP095043">
    <property type="protein sequence ID" value="UOQ60370.1"/>
    <property type="molecule type" value="Genomic_DNA"/>
</dbReference>
<dbReference type="Proteomes" id="UP000831775">
    <property type="component" value="Chromosome"/>
</dbReference>
<accession>A0ABY4FVR5</accession>
<gene>
    <name evidence="1" type="ORF">MUN76_15275</name>
</gene>
<protein>
    <submittedName>
        <fullName evidence="1">Uncharacterized protein</fullName>
    </submittedName>
</protein>
<evidence type="ECO:0000313" key="2">
    <source>
        <dbReference type="Proteomes" id="UP000831775"/>
    </source>
</evidence>
<name>A0ABY4FVR5_9MICO</name>
<keyword evidence="2" id="KW-1185">Reference proteome</keyword>
<reference evidence="1 2" key="1">
    <citation type="submission" date="2022-04" db="EMBL/GenBank/DDBJ databases">
        <title>Leucobacter sp. isolated from rhizosphere of onion.</title>
        <authorList>
            <person name="Won M."/>
            <person name="Lee C.-M."/>
            <person name="Woen H.-Y."/>
            <person name="Kwon S.-W."/>
        </authorList>
    </citation>
    <scope>NUCLEOTIDE SEQUENCE [LARGE SCALE GENOMIC DNA]</scope>
    <source>
        <strain evidence="1 2">H25R-14</strain>
    </source>
</reference>
<dbReference type="RefSeq" id="WP_244685947.1">
    <property type="nucleotide sequence ID" value="NZ_CP095043.1"/>
</dbReference>
<organism evidence="1 2">
    <name type="scientific">Leucobacter rhizosphaerae</name>
    <dbReference type="NCBI Taxonomy" id="2932245"/>
    <lineage>
        <taxon>Bacteria</taxon>
        <taxon>Bacillati</taxon>
        <taxon>Actinomycetota</taxon>
        <taxon>Actinomycetes</taxon>
        <taxon>Micrococcales</taxon>
        <taxon>Microbacteriaceae</taxon>
        <taxon>Leucobacter</taxon>
    </lineage>
</organism>